<feature type="compositionally biased region" description="Polar residues" evidence="1">
    <location>
        <begin position="112"/>
        <end position="135"/>
    </location>
</feature>
<evidence type="ECO:0000256" key="1">
    <source>
        <dbReference type="SAM" id="MobiDB-lite"/>
    </source>
</evidence>
<gene>
    <name evidence="2" type="ORF">BC936DRAFT_146508</name>
</gene>
<dbReference type="AlphaFoldDB" id="A0A433DLX5"/>
<feature type="compositionally biased region" description="Basic and acidic residues" evidence="1">
    <location>
        <begin position="140"/>
        <end position="150"/>
    </location>
</feature>
<name>A0A433DLX5_9FUNG</name>
<evidence type="ECO:0000313" key="2">
    <source>
        <dbReference type="EMBL" id="RUP51696.1"/>
    </source>
</evidence>
<reference evidence="2 3" key="1">
    <citation type="journal article" date="2018" name="New Phytol.">
        <title>Phylogenomics of Endogonaceae and evolution of mycorrhizas within Mucoromycota.</title>
        <authorList>
            <person name="Chang Y."/>
            <person name="Desiro A."/>
            <person name="Na H."/>
            <person name="Sandor L."/>
            <person name="Lipzen A."/>
            <person name="Clum A."/>
            <person name="Barry K."/>
            <person name="Grigoriev I.V."/>
            <person name="Martin F.M."/>
            <person name="Stajich J.E."/>
            <person name="Smith M.E."/>
            <person name="Bonito G."/>
            <person name="Spatafora J.W."/>
        </authorList>
    </citation>
    <scope>NUCLEOTIDE SEQUENCE [LARGE SCALE GENOMIC DNA]</scope>
    <source>
        <strain evidence="2 3">GMNB39</strain>
    </source>
</reference>
<evidence type="ECO:0000313" key="3">
    <source>
        <dbReference type="Proteomes" id="UP000268093"/>
    </source>
</evidence>
<organism evidence="2 3">
    <name type="scientific">Jimgerdemannia flammicorona</name>
    <dbReference type="NCBI Taxonomy" id="994334"/>
    <lineage>
        <taxon>Eukaryota</taxon>
        <taxon>Fungi</taxon>
        <taxon>Fungi incertae sedis</taxon>
        <taxon>Mucoromycota</taxon>
        <taxon>Mucoromycotina</taxon>
        <taxon>Endogonomycetes</taxon>
        <taxon>Endogonales</taxon>
        <taxon>Endogonaceae</taxon>
        <taxon>Jimgerdemannia</taxon>
    </lineage>
</organism>
<accession>A0A433DLX5</accession>
<dbReference type="Proteomes" id="UP000268093">
    <property type="component" value="Unassembled WGS sequence"/>
</dbReference>
<comment type="caution">
    <text evidence="2">The sequence shown here is derived from an EMBL/GenBank/DDBJ whole genome shotgun (WGS) entry which is preliminary data.</text>
</comment>
<protein>
    <submittedName>
        <fullName evidence="2">Uncharacterized protein</fullName>
    </submittedName>
</protein>
<dbReference type="EMBL" id="RBNI01000535">
    <property type="protein sequence ID" value="RUP51696.1"/>
    <property type="molecule type" value="Genomic_DNA"/>
</dbReference>
<feature type="region of interest" description="Disordered" evidence="1">
    <location>
        <begin position="112"/>
        <end position="158"/>
    </location>
</feature>
<sequence>MRILIDQSYNVTSFEVGDSESDFNRNRSEHYKAMTANVKYGAPAQDRLLTKASDVEKLEHLRTIKIIENAWLENTSLIGPRSKTFFYDAEGWRYECFNSRKWVEIVSISRCPSSDNDNDNPVSTLASPANTISSDGETETGFKVDNHPEDASPQDSCE</sequence>
<proteinExistence type="predicted"/>
<keyword evidence="3" id="KW-1185">Reference proteome</keyword>